<dbReference type="Pfam" id="PF00144">
    <property type="entry name" value="Beta-lactamase"/>
    <property type="match status" value="1"/>
</dbReference>
<accession>A0A398CKP9</accession>
<dbReference type="Gene3D" id="3.40.710.10">
    <property type="entry name" value="DD-peptidase/beta-lactamase superfamily"/>
    <property type="match status" value="1"/>
</dbReference>
<keyword evidence="3" id="KW-1185">Reference proteome</keyword>
<dbReference type="PANTHER" id="PTHR46825">
    <property type="entry name" value="D-ALANYL-D-ALANINE-CARBOXYPEPTIDASE/ENDOPEPTIDASE AMPH"/>
    <property type="match status" value="1"/>
</dbReference>
<sequence length="279" mass="31054">MAVGRKIRQWIRLRAGVMLLLTAGLFLSVMPTASADPVEWNGNDLSSFFNRFFEGRMNRTPGAVVIAVNKDGELFSHGYGFADKERKRKVDPDQTAFRVGSVSKLFTATAVMQLAEQGKLKLDEDINNYLPFRIHNRPGHPITLAHLLTHTAGFDETALIFNWNWPPPEDADLGNFENTFSPPVLRDPGTVKSYSNYGISLAGYIVQRQSGVPFAQYVKENIIHPLGMDRSSFYPSAELLSRLAVGYDAHGLPIREMALNSAYVPAGDCTRQLPIWAVL</sequence>
<evidence type="ECO:0000259" key="1">
    <source>
        <dbReference type="Pfam" id="PF00144"/>
    </source>
</evidence>
<name>A0A398CKP9_9BACL</name>
<dbReference type="InterPro" id="IPR001466">
    <property type="entry name" value="Beta-lactam-related"/>
</dbReference>
<dbReference type="EMBL" id="QXJM01000039">
    <property type="protein sequence ID" value="RIE01779.1"/>
    <property type="molecule type" value="Genomic_DNA"/>
</dbReference>
<dbReference type="InterPro" id="IPR050491">
    <property type="entry name" value="AmpC-like"/>
</dbReference>
<comment type="caution">
    <text evidence="2">The sequence shown here is derived from an EMBL/GenBank/DDBJ whole genome shotgun (WGS) entry which is preliminary data.</text>
</comment>
<reference evidence="2 3" key="1">
    <citation type="submission" date="2018-09" db="EMBL/GenBank/DDBJ databases">
        <title>Cohnella cavernae sp. nov., isolated from a karst cave.</title>
        <authorList>
            <person name="Zhu H."/>
        </authorList>
    </citation>
    <scope>NUCLEOTIDE SEQUENCE [LARGE SCALE GENOMIC DNA]</scope>
    <source>
        <strain evidence="2 3">K2E09-144</strain>
    </source>
</reference>
<protein>
    <submittedName>
        <fullName evidence="2">Class A beta-lactamase-related serine hydrolase</fullName>
    </submittedName>
</protein>
<dbReference type="Proteomes" id="UP000266340">
    <property type="component" value="Unassembled WGS sequence"/>
</dbReference>
<evidence type="ECO:0000313" key="3">
    <source>
        <dbReference type="Proteomes" id="UP000266340"/>
    </source>
</evidence>
<dbReference type="SUPFAM" id="SSF56601">
    <property type="entry name" value="beta-lactamase/transpeptidase-like"/>
    <property type="match status" value="1"/>
</dbReference>
<organism evidence="2 3">
    <name type="scientific">Cohnella faecalis</name>
    <dbReference type="NCBI Taxonomy" id="2315694"/>
    <lineage>
        <taxon>Bacteria</taxon>
        <taxon>Bacillati</taxon>
        <taxon>Bacillota</taxon>
        <taxon>Bacilli</taxon>
        <taxon>Bacillales</taxon>
        <taxon>Paenibacillaceae</taxon>
        <taxon>Cohnella</taxon>
    </lineage>
</organism>
<dbReference type="AlphaFoldDB" id="A0A398CKP9"/>
<dbReference type="GO" id="GO:0016787">
    <property type="term" value="F:hydrolase activity"/>
    <property type="evidence" value="ECO:0007669"/>
    <property type="project" value="UniProtKB-KW"/>
</dbReference>
<gene>
    <name evidence="2" type="ORF">D3H35_13335</name>
</gene>
<dbReference type="InterPro" id="IPR012338">
    <property type="entry name" value="Beta-lactam/transpept-like"/>
</dbReference>
<proteinExistence type="predicted"/>
<feature type="domain" description="Beta-lactamase-related" evidence="1">
    <location>
        <begin position="49"/>
        <end position="258"/>
    </location>
</feature>
<keyword evidence="2" id="KW-0378">Hydrolase</keyword>
<evidence type="ECO:0000313" key="2">
    <source>
        <dbReference type="EMBL" id="RIE01779.1"/>
    </source>
</evidence>
<dbReference type="PANTHER" id="PTHR46825:SF9">
    <property type="entry name" value="BETA-LACTAMASE-RELATED DOMAIN-CONTAINING PROTEIN"/>
    <property type="match status" value="1"/>
</dbReference>